<name>A0A1H3AND1_EUBBA</name>
<dbReference type="Proteomes" id="UP000199652">
    <property type="component" value="Unassembled WGS sequence"/>
</dbReference>
<comment type="function">
    <text evidence="10">Probably part of an ABC transporter complex. Responsible for energy coupling to the transport system.</text>
</comment>
<keyword evidence="5" id="KW-0677">Repeat</keyword>
<keyword evidence="6" id="KW-0547">Nucleotide-binding</keyword>
<protein>
    <submittedName>
        <fullName evidence="12">Phosphate ABC transporter ATP-binding protein, PhoT family</fullName>
    </submittedName>
</protein>
<evidence type="ECO:0000313" key="13">
    <source>
        <dbReference type="Proteomes" id="UP000199652"/>
    </source>
</evidence>
<dbReference type="GO" id="GO:0043190">
    <property type="term" value="C:ATP-binding cassette (ABC) transporter complex"/>
    <property type="evidence" value="ECO:0007669"/>
    <property type="project" value="TreeGrafter"/>
</dbReference>
<dbReference type="STRING" id="1528.SAMN04488579_101107"/>
<evidence type="ECO:0000256" key="2">
    <source>
        <dbReference type="ARBA" id="ARBA00005417"/>
    </source>
</evidence>
<dbReference type="AlphaFoldDB" id="A0A1H3AND1"/>
<accession>A0A1H3AND1</accession>
<evidence type="ECO:0000256" key="5">
    <source>
        <dbReference type="ARBA" id="ARBA00022737"/>
    </source>
</evidence>
<gene>
    <name evidence="12" type="ORF">SAMN04488579_101107</name>
</gene>
<dbReference type="GO" id="GO:0042626">
    <property type="term" value="F:ATPase-coupled transmembrane transporter activity"/>
    <property type="evidence" value="ECO:0007669"/>
    <property type="project" value="TreeGrafter"/>
</dbReference>
<feature type="domain" description="ABC transporter" evidence="11">
    <location>
        <begin position="252"/>
        <end position="466"/>
    </location>
</feature>
<dbReference type="PROSITE" id="PS50893">
    <property type="entry name" value="ABC_TRANSPORTER_2"/>
    <property type="match status" value="2"/>
</dbReference>
<dbReference type="Pfam" id="PF00005">
    <property type="entry name" value="ABC_tran"/>
    <property type="match status" value="2"/>
</dbReference>
<dbReference type="CDD" id="cd03225">
    <property type="entry name" value="ABC_cobalt_CbiO_domain1"/>
    <property type="match status" value="1"/>
</dbReference>
<dbReference type="GO" id="GO:0005524">
    <property type="term" value="F:ATP binding"/>
    <property type="evidence" value="ECO:0007669"/>
    <property type="project" value="UniProtKB-KW"/>
</dbReference>
<dbReference type="PANTHER" id="PTHR43553">
    <property type="entry name" value="HEAVY METAL TRANSPORTER"/>
    <property type="match status" value="1"/>
</dbReference>
<dbReference type="GO" id="GO:0016887">
    <property type="term" value="F:ATP hydrolysis activity"/>
    <property type="evidence" value="ECO:0007669"/>
    <property type="project" value="InterPro"/>
</dbReference>
<comment type="subcellular location">
    <subcellularLocation>
        <location evidence="1">Cell membrane</location>
        <topology evidence="1">Peripheral membrane protein</topology>
    </subcellularLocation>
</comment>
<sequence>MLKIKDFEIKYDETLFKKADLAVKQGEIAVVCGGSGSGKSSLLKAINGIISESHGVELKGDIEFEGQSILKKSISERSQFISTVFQNPKTQFFCINTTDELAFALENRNIPREEILKRIGHYTRLLHTAHLLDKNIFTLSGGEKQLVAITAAACMDNAIYLFDEPSASLDQASIVLLKNILLKLKKMGKIVIVAEHRLYYLREIMDHLVVLQDKKMAVLHTVGTTPSQWDRVSERYGLRTFKEISKADLKNLRYQRIHLTRGKNDVNGEEALVCQHFQAKYGRREVLDLCITFPAGINFIIGENGVGKTTFIKTLSRLKRRCGKSYYKKKRIKKSYAFMGQVMQDVNYQIFTESVWQEISIASSDDGVKKKVLAELDLYDKRDAHPQILSGGEKQRLLIGLAKVSDKPVIILDEPTSGLCKAKMMRIIQYLHHMQAQGKVILVITHDYEFIQKCGGRVYEFVREEAP</sequence>
<keyword evidence="8" id="KW-1278">Translocase</keyword>
<evidence type="ECO:0000256" key="6">
    <source>
        <dbReference type="ARBA" id="ARBA00022741"/>
    </source>
</evidence>
<reference evidence="13" key="1">
    <citation type="submission" date="2016-10" db="EMBL/GenBank/DDBJ databases">
        <authorList>
            <person name="Varghese N."/>
            <person name="Submissions S."/>
        </authorList>
    </citation>
    <scope>NUCLEOTIDE SEQUENCE [LARGE SCALE GENOMIC DNA]</scope>
    <source>
        <strain evidence="13">VPI 5359</strain>
    </source>
</reference>
<evidence type="ECO:0000256" key="7">
    <source>
        <dbReference type="ARBA" id="ARBA00022840"/>
    </source>
</evidence>
<dbReference type="SMART" id="SM00382">
    <property type="entry name" value="AAA"/>
    <property type="match status" value="2"/>
</dbReference>
<organism evidence="12 13">
    <name type="scientific">Eubacterium barkeri</name>
    <name type="common">Clostridium barkeri</name>
    <dbReference type="NCBI Taxonomy" id="1528"/>
    <lineage>
        <taxon>Bacteria</taxon>
        <taxon>Bacillati</taxon>
        <taxon>Bacillota</taxon>
        <taxon>Clostridia</taxon>
        <taxon>Eubacteriales</taxon>
        <taxon>Eubacteriaceae</taxon>
        <taxon>Eubacterium</taxon>
    </lineage>
</organism>
<evidence type="ECO:0000256" key="9">
    <source>
        <dbReference type="ARBA" id="ARBA00023136"/>
    </source>
</evidence>
<dbReference type="SUPFAM" id="SSF52540">
    <property type="entry name" value="P-loop containing nucleoside triphosphate hydrolases"/>
    <property type="match status" value="2"/>
</dbReference>
<dbReference type="Gene3D" id="3.40.50.300">
    <property type="entry name" value="P-loop containing nucleotide triphosphate hydrolases"/>
    <property type="match status" value="2"/>
</dbReference>
<evidence type="ECO:0000256" key="4">
    <source>
        <dbReference type="ARBA" id="ARBA00022475"/>
    </source>
</evidence>
<keyword evidence="3" id="KW-0813">Transport</keyword>
<evidence type="ECO:0000256" key="8">
    <source>
        <dbReference type="ARBA" id="ARBA00022967"/>
    </source>
</evidence>
<dbReference type="InterPro" id="IPR015856">
    <property type="entry name" value="ABC_transpr_CbiO/EcfA_su"/>
</dbReference>
<keyword evidence="7 12" id="KW-0067">ATP-binding</keyword>
<dbReference type="RefSeq" id="WP_090242345.1">
    <property type="nucleotide sequence ID" value="NZ_FNOU01000001.1"/>
</dbReference>
<dbReference type="EMBL" id="FNOU01000001">
    <property type="protein sequence ID" value="SDX30941.1"/>
    <property type="molecule type" value="Genomic_DNA"/>
</dbReference>
<keyword evidence="4" id="KW-1003">Cell membrane</keyword>
<evidence type="ECO:0000256" key="3">
    <source>
        <dbReference type="ARBA" id="ARBA00022448"/>
    </source>
</evidence>
<dbReference type="InterPro" id="IPR003439">
    <property type="entry name" value="ABC_transporter-like_ATP-bd"/>
</dbReference>
<dbReference type="PANTHER" id="PTHR43553:SF23">
    <property type="entry name" value="ABC TRANSPORTER ATP-BINDING COMPONENT"/>
    <property type="match status" value="1"/>
</dbReference>
<keyword evidence="13" id="KW-1185">Reference proteome</keyword>
<dbReference type="InterPro" id="IPR003593">
    <property type="entry name" value="AAA+_ATPase"/>
</dbReference>
<evidence type="ECO:0000256" key="1">
    <source>
        <dbReference type="ARBA" id="ARBA00004202"/>
    </source>
</evidence>
<proteinExistence type="inferred from homology"/>
<evidence type="ECO:0000259" key="11">
    <source>
        <dbReference type="PROSITE" id="PS50893"/>
    </source>
</evidence>
<dbReference type="InterPro" id="IPR027417">
    <property type="entry name" value="P-loop_NTPase"/>
</dbReference>
<keyword evidence="9" id="KW-0472">Membrane</keyword>
<comment type="similarity">
    <text evidence="2">Belongs to the ABC transporter superfamily.</text>
</comment>
<evidence type="ECO:0000313" key="12">
    <source>
        <dbReference type="EMBL" id="SDX30941.1"/>
    </source>
</evidence>
<evidence type="ECO:0000256" key="10">
    <source>
        <dbReference type="ARBA" id="ARBA00025157"/>
    </source>
</evidence>
<feature type="domain" description="ABC transporter" evidence="11">
    <location>
        <begin position="1"/>
        <end position="238"/>
    </location>
</feature>
<dbReference type="InterPro" id="IPR050095">
    <property type="entry name" value="ECF_ABC_transporter_ATP-bd"/>
</dbReference>
<dbReference type="OrthoDB" id="501320at2"/>